<accession>A0A8H3X205</accession>
<dbReference type="AlphaFoldDB" id="A0A8H3X205"/>
<evidence type="ECO:0000259" key="1">
    <source>
        <dbReference type="Pfam" id="PF04471"/>
    </source>
</evidence>
<dbReference type="GO" id="GO:0004519">
    <property type="term" value="F:endonuclease activity"/>
    <property type="evidence" value="ECO:0007669"/>
    <property type="project" value="InterPro"/>
</dbReference>
<keyword evidence="3" id="KW-1185">Reference proteome</keyword>
<evidence type="ECO:0000313" key="2">
    <source>
        <dbReference type="EMBL" id="KAF0400560.1"/>
    </source>
</evidence>
<dbReference type="Gene3D" id="3.40.1350.10">
    <property type="match status" value="1"/>
</dbReference>
<gene>
    <name evidence="2" type="ORF">F8M41_009550</name>
</gene>
<evidence type="ECO:0000313" key="3">
    <source>
        <dbReference type="Proteomes" id="UP000439903"/>
    </source>
</evidence>
<protein>
    <recommendedName>
        <fullName evidence="1">Restriction endonuclease type IV Mrr domain-containing protein</fullName>
    </recommendedName>
</protein>
<reference evidence="2 3" key="1">
    <citation type="journal article" date="2019" name="Environ. Microbiol.">
        <title>At the nexus of three kingdoms: the genome of the mycorrhizal fungus Gigaspora margarita provides insights into plant, endobacterial and fungal interactions.</title>
        <authorList>
            <person name="Venice F."/>
            <person name="Ghignone S."/>
            <person name="Salvioli di Fossalunga A."/>
            <person name="Amselem J."/>
            <person name="Novero M."/>
            <person name="Xianan X."/>
            <person name="Sedzielewska Toro K."/>
            <person name="Morin E."/>
            <person name="Lipzen A."/>
            <person name="Grigoriev I.V."/>
            <person name="Henrissat B."/>
            <person name="Martin F.M."/>
            <person name="Bonfante P."/>
        </authorList>
    </citation>
    <scope>NUCLEOTIDE SEQUENCE [LARGE SCALE GENOMIC DNA]</scope>
    <source>
        <strain evidence="2 3">BEG34</strain>
    </source>
</reference>
<dbReference type="SUPFAM" id="SSF52980">
    <property type="entry name" value="Restriction endonuclease-like"/>
    <property type="match status" value="1"/>
</dbReference>
<feature type="domain" description="Restriction endonuclease type IV Mrr" evidence="1">
    <location>
        <begin position="19"/>
        <end position="99"/>
    </location>
</feature>
<dbReference type="Proteomes" id="UP000439903">
    <property type="component" value="Unassembled WGS sequence"/>
</dbReference>
<dbReference type="GO" id="GO:0006302">
    <property type="term" value="P:double-strand break repair"/>
    <property type="evidence" value="ECO:0007669"/>
    <property type="project" value="UniProtKB-ARBA"/>
</dbReference>
<name>A0A8H3X205_GIGMA</name>
<dbReference type="InterPro" id="IPR007560">
    <property type="entry name" value="Restrct_endonuc_IV_Mrr"/>
</dbReference>
<dbReference type="GO" id="GO:0003677">
    <property type="term" value="F:DNA binding"/>
    <property type="evidence" value="ECO:0007669"/>
    <property type="project" value="InterPro"/>
</dbReference>
<dbReference type="InterPro" id="IPR011335">
    <property type="entry name" value="Restrct_endonuc-II-like"/>
</dbReference>
<sequence>MLTPAKYDYEICTQLNFQFRGPDDGGKDIIIEVYNFRIAVQCKAYFNQNIDRKCVDEFKTVIREGCFDFEVYVGALYERFSKGAHLAARKTDNLILTTYRSMCQDIWDVIADQLRRKAHALEEQNRFRLNYRIAFNKSYITTLLKDVKS</sequence>
<comment type="caution">
    <text evidence="2">The sequence shown here is derived from an EMBL/GenBank/DDBJ whole genome shotgun (WGS) entry which is preliminary data.</text>
</comment>
<dbReference type="InterPro" id="IPR011856">
    <property type="entry name" value="tRNA_endonuc-like_dom_sf"/>
</dbReference>
<dbReference type="OrthoDB" id="2431093at2759"/>
<proteinExistence type="predicted"/>
<dbReference type="GO" id="GO:0009307">
    <property type="term" value="P:DNA restriction-modification system"/>
    <property type="evidence" value="ECO:0007669"/>
    <property type="project" value="InterPro"/>
</dbReference>
<dbReference type="Pfam" id="PF04471">
    <property type="entry name" value="Mrr_cat"/>
    <property type="match status" value="1"/>
</dbReference>
<dbReference type="EMBL" id="WTPW01002033">
    <property type="protein sequence ID" value="KAF0400560.1"/>
    <property type="molecule type" value="Genomic_DNA"/>
</dbReference>
<organism evidence="2 3">
    <name type="scientific">Gigaspora margarita</name>
    <dbReference type="NCBI Taxonomy" id="4874"/>
    <lineage>
        <taxon>Eukaryota</taxon>
        <taxon>Fungi</taxon>
        <taxon>Fungi incertae sedis</taxon>
        <taxon>Mucoromycota</taxon>
        <taxon>Glomeromycotina</taxon>
        <taxon>Glomeromycetes</taxon>
        <taxon>Diversisporales</taxon>
        <taxon>Gigasporaceae</taxon>
        <taxon>Gigaspora</taxon>
    </lineage>
</organism>